<dbReference type="Gene3D" id="3.90.1530.30">
    <property type="match status" value="1"/>
</dbReference>
<dbReference type="PANTHER" id="PTHR33375">
    <property type="entry name" value="CHROMOSOME-PARTITIONING PROTEIN PARB-RELATED"/>
    <property type="match status" value="1"/>
</dbReference>
<keyword evidence="3" id="KW-0159">Chromosome partition</keyword>
<dbReference type="FunFam" id="3.90.1530.30:FF:000001">
    <property type="entry name" value="Chromosome partitioning protein ParB"/>
    <property type="match status" value="1"/>
</dbReference>
<comment type="caution">
    <text evidence="6">The sequence shown here is derived from an EMBL/GenBank/DDBJ whole genome shotgun (WGS) entry which is preliminary data.</text>
</comment>
<evidence type="ECO:0000256" key="2">
    <source>
        <dbReference type="ARBA" id="ARBA00006295"/>
    </source>
</evidence>
<name>A0A2U1E1F8_9FIRM</name>
<dbReference type="FunFam" id="1.10.10.2830:FF:000001">
    <property type="entry name" value="Chromosome partitioning protein ParB"/>
    <property type="match status" value="1"/>
</dbReference>
<dbReference type="Pfam" id="PF23552">
    <property type="entry name" value="ParB_C"/>
    <property type="match status" value="1"/>
</dbReference>
<protein>
    <submittedName>
        <fullName evidence="6">ParB family chromosome partitioning protein</fullName>
    </submittedName>
</protein>
<keyword evidence="7" id="KW-1185">Reference proteome</keyword>
<evidence type="ECO:0000256" key="3">
    <source>
        <dbReference type="ARBA" id="ARBA00022829"/>
    </source>
</evidence>
<dbReference type="EMBL" id="QEKV01000009">
    <property type="protein sequence ID" value="PVY93797.1"/>
    <property type="molecule type" value="Genomic_DNA"/>
</dbReference>
<dbReference type="PANTHER" id="PTHR33375:SF1">
    <property type="entry name" value="CHROMOSOME-PARTITIONING PROTEIN PARB-RELATED"/>
    <property type="match status" value="1"/>
</dbReference>
<evidence type="ECO:0000313" key="7">
    <source>
        <dbReference type="Proteomes" id="UP000245793"/>
    </source>
</evidence>
<dbReference type="GO" id="GO:0009295">
    <property type="term" value="C:nucleoid"/>
    <property type="evidence" value="ECO:0007669"/>
    <property type="project" value="UniProtKB-SubCell"/>
</dbReference>
<keyword evidence="4" id="KW-0238">DNA-binding</keyword>
<dbReference type="SMART" id="SM00470">
    <property type="entry name" value="ParB"/>
    <property type="match status" value="1"/>
</dbReference>
<dbReference type="CDD" id="cd16393">
    <property type="entry name" value="SPO0J_N"/>
    <property type="match status" value="1"/>
</dbReference>
<dbReference type="InterPro" id="IPR041468">
    <property type="entry name" value="HTH_ParB/Spo0J"/>
</dbReference>
<dbReference type="InterPro" id="IPR057240">
    <property type="entry name" value="ParB_dimer_C"/>
</dbReference>
<dbReference type="GO" id="GO:0005694">
    <property type="term" value="C:chromosome"/>
    <property type="evidence" value="ECO:0007669"/>
    <property type="project" value="TreeGrafter"/>
</dbReference>
<evidence type="ECO:0000259" key="5">
    <source>
        <dbReference type="SMART" id="SM00470"/>
    </source>
</evidence>
<dbReference type="InterPro" id="IPR003115">
    <property type="entry name" value="ParB_N"/>
</dbReference>
<dbReference type="InterPro" id="IPR036086">
    <property type="entry name" value="ParB/Sulfiredoxin_sf"/>
</dbReference>
<dbReference type="GO" id="GO:0003677">
    <property type="term" value="F:DNA binding"/>
    <property type="evidence" value="ECO:0007669"/>
    <property type="project" value="UniProtKB-KW"/>
</dbReference>
<evidence type="ECO:0000256" key="4">
    <source>
        <dbReference type="ARBA" id="ARBA00023125"/>
    </source>
</evidence>
<reference evidence="6 7" key="1">
    <citation type="submission" date="2018-04" db="EMBL/GenBank/DDBJ databases">
        <title>Genomic Encyclopedia of Type Strains, Phase IV (KMG-IV): sequencing the most valuable type-strain genomes for metagenomic binning, comparative biology and taxonomic classification.</title>
        <authorList>
            <person name="Goeker M."/>
        </authorList>
    </citation>
    <scope>NUCLEOTIDE SEQUENCE [LARGE SCALE GENOMIC DNA]</scope>
    <source>
        <strain evidence="6 7">DSM 20705</strain>
    </source>
</reference>
<comment type="subcellular location">
    <subcellularLocation>
        <location evidence="1">Cytoplasm</location>
        <location evidence="1">Nucleoid</location>
    </subcellularLocation>
</comment>
<dbReference type="InterPro" id="IPR050336">
    <property type="entry name" value="Chromosome_partition/occlusion"/>
</dbReference>
<proteinExistence type="inferred from homology"/>
<sequence>MKNKTLGKGLGALFSQVEETKNDEVKLVPLSDVIPNPEQVRHDFDESLIDELATSIKNHGLLEPILITPYDDKYMIVAGERRYRAFKKNKETKIPAIIKEFKKEDIKKLSLIENIQRENLNPVEEALSYKELMEELEMTQAEFSKEIGKSRSHVANSIRILTLTEEVRDLIRSGKISFGHAKLLVGLSVPEQKKLAKKIVDLKLSVRDTEKERKIKSKKTNSSNVLYKEIEDKLQDRFMTKVKINDKKGKGDISISYYSEDELTRIIEILENL</sequence>
<dbReference type="SUPFAM" id="SSF109709">
    <property type="entry name" value="KorB DNA-binding domain-like"/>
    <property type="match status" value="1"/>
</dbReference>
<accession>A0A2U1E1F8</accession>
<evidence type="ECO:0000313" key="6">
    <source>
        <dbReference type="EMBL" id="PVY93797.1"/>
    </source>
</evidence>
<organism evidence="6 7">
    <name type="scientific">Ezakiella coagulans</name>
    <dbReference type="NCBI Taxonomy" id="46507"/>
    <lineage>
        <taxon>Bacteria</taxon>
        <taxon>Bacillati</taxon>
        <taxon>Bacillota</taxon>
        <taxon>Tissierellia</taxon>
        <taxon>Ezakiella</taxon>
    </lineage>
</organism>
<dbReference type="GO" id="GO:0007059">
    <property type="term" value="P:chromosome segregation"/>
    <property type="evidence" value="ECO:0007669"/>
    <property type="project" value="UniProtKB-KW"/>
</dbReference>
<feature type="domain" description="ParB-like N-terminal" evidence="5">
    <location>
        <begin position="26"/>
        <end position="115"/>
    </location>
</feature>
<dbReference type="Proteomes" id="UP000245793">
    <property type="component" value="Unassembled WGS sequence"/>
</dbReference>
<dbReference type="NCBIfam" id="TIGR00180">
    <property type="entry name" value="parB_part"/>
    <property type="match status" value="1"/>
</dbReference>
<comment type="similarity">
    <text evidence="2">Belongs to the ParB family.</text>
</comment>
<dbReference type="Pfam" id="PF02195">
    <property type="entry name" value="ParB_N"/>
    <property type="match status" value="1"/>
</dbReference>
<gene>
    <name evidence="6" type="ORF">C7381_10962</name>
</gene>
<dbReference type="InterPro" id="IPR004437">
    <property type="entry name" value="ParB/RepB/Spo0J"/>
</dbReference>
<dbReference type="AlphaFoldDB" id="A0A2U1E1F8"/>
<dbReference type="Pfam" id="PF17762">
    <property type="entry name" value="HTH_ParB"/>
    <property type="match status" value="1"/>
</dbReference>
<dbReference type="GO" id="GO:0045881">
    <property type="term" value="P:positive regulation of sporulation resulting in formation of a cellular spore"/>
    <property type="evidence" value="ECO:0007669"/>
    <property type="project" value="TreeGrafter"/>
</dbReference>
<dbReference type="Gene3D" id="1.10.10.2830">
    <property type="match status" value="1"/>
</dbReference>
<dbReference type="RefSeq" id="WP_116480453.1">
    <property type="nucleotide sequence ID" value="NZ_QEKV01000009.1"/>
</dbReference>
<evidence type="ECO:0000256" key="1">
    <source>
        <dbReference type="ARBA" id="ARBA00004453"/>
    </source>
</evidence>
<dbReference type="SUPFAM" id="SSF110849">
    <property type="entry name" value="ParB/Sulfiredoxin"/>
    <property type="match status" value="1"/>
</dbReference>